<feature type="region of interest" description="Disordered" evidence="1">
    <location>
        <begin position="693"/>
        <end position="719"/>
    </location>
</feature>
<evidence type="ECO:0000256" key="1">
    <source>
        <dbReference type="SAM" id="MobiDB-lite"/>
    </source>
</evidence>
<sequence>MLPVSCAKYLTLILNRTKSKTLVLFETPFPNCGDTEQLTVTLPLNEEQATKLIAQCEQESKHQTRGKVWVLDGNHVKLDDSQWWQSLEKLTEVVTDKLGLGRLCEDHGEVLDEPSHKPVLYGQEGVVLQTGGDESSEKAPEAVLIVGFSSSYGGVLVVEEAGGATTRRELTPKGSDGQNFVVVSSGARGAQSGVHAALIFSFHLEKSLAYLSLYARDQEIRDILAPPLKSNSAETYPPVLLLKNNYDNDVLAKSGTAALTGVDLSRLQTIEKLNAVLAPNNQLQFFAVKLDHEMESVWTGCSEYDDGLDKDHKDSIAWHTLGSKDQTLSRDPYTYADLHLEYLKPDDKPLRDMWLKAEPVSHVTMPSDEDSQRYADRMRSRIYEEYDDPPLPTKHEKYFRQGILILPCERAMEIIRKFSGDKAAAAYLQQYSPRDSAALRSLLTNGDYHTKEWNDAVCQSLVEIQDTALVDLFFREVANIFCTAMRVNISSAVLTLVRGFGWEAIQAPFLSSYACGKCTNQCSDSTVFGRLVSLLKRAGPDSYGSMIQRLEKYAADVGFSSREQEAFSDLVAARVQYLKAAVTNRGKPGVWSIPQACVPGEPEVEEFLRGPERSKAFTCFPDKKAARAFMSKFTDDNYAKSAQTVTLTKFSHKHAPGEGYHFDLDEKLIQLMEKYYPDEDRSWVRETWERLAPKSPKRTQWGGGPSRSQKGKRRKNCRW</sequence>
<dbReference type="RefSeq" id="XP_009521287.1">
    <property type="nucleotide sequence ID" value="XM_009522992.1"/>
</dbReference>
<dbReference type="RefSeq" id="XP_009521281.1">
    <property type="nucleotide sequence ID" value="XM_009522986.1"/>
</dbReference>
<dbReference type="AlphaFoldDB" id="G4YUR8"/>
<evidence type="ECO:0000313" key="4">
    <source>
        <dbReference type="Proteomes" id="UP000002640"/>
    </source>
</evidence>
<dbReference type="GeneID" id="20641489"/>
<proteinExistence type="predicted"/>
<dbReference type="KEGG" id="psoj:PHYSODRAFT_297423"/>
<organism evidence="4">
    <name type="scientific">Phytophthora sojae (strain P6497)</name>
    <name type="common">Soybean stem and root rot agent</name>
    <name type="synonym">Phytophthora megasperma f. sp. glycines</name>
    <dbReference type="NCBI Taxonomy" id="1094619"/>
    <lineage>
        <taxon>Eukaryota</taxon>
        <taxon>Sar</taxon>
        <taxon>Stramenopiles</taxon>
        <taxon>Oomycota</taxon>
        <taxon>Peronosporomycetes</taxon>
        <taxon>Peronosporales</taxon>
        <taxon>Peronosporaceae</taxon>
        <taxon>Phytophthora</taxon>
    </lineage>
</organism>
<reference evidence="2 4" key="1">
    <citation type="journal article" date="2006" name="Science">
        <title>Phytophthora genome sequences uncover evolutionary origins and mechanisms of pathogenesis.</title>
        <authorList>
            <person name="Tyler B.M."/>
            <person name="Tripathy S."/>
            <person name="Zhang X."/>
            <person name="Dehal P."/>
            <person name="Jiang R.H."/>
            <person name="Aerts A."/>
            <person name="Arredondo F.D."/>
            <person name="Baxter L."/>
            <person name="Bensasson D."/>
            <person name="Beynon J.L."/>
            <person name="Chapman J."/>
            <person name="Damasceno C.M."/>
            <person name="Dorrance A.E."/>
            <person name="Dou D."/>
            <person name="Dickerman A.W."/>
            <person name="Dubchak I.L."/>
            <person name="Garbelotto M."/>
            <person name="Gijzen M."/>
            <person name="Gordon S.G."/>
            <person name="Govers F."/>
            <person name="Grunwald N.J."/>
            <person name="Huang W."/>
            <person name="Ivors K.L."/>
            <person name="Jones R.W."/>
            <person name="Kamoun S."/>
            <person name="Krampis K."/>
            <person name="Lamour K.H."/>
            <person name="Lee M.K."/>
            <person name="McDonald W.H."/>
            <person name="Medina M."/>
            <person name="Meijer H.J."/>
            <person name="Nordberg E.K."/>
            <person name="Maclean D.J."/>
            <person name="Ospina-Giraldo M.D."/>
            <person name="Morris P.F."/>
            <person name="Phuntumart V."/>
            <person name="Putnam N.H."/>
            <person name="Rash S."/>
            <person name="Rose J.K."/>
            <person name="Sakihama Y."/>
            <person name="Salamov A.A."/>
            <person name="Savidor A."/>
            <person name="Scheuring C.F."/>
            <person name="Smith B.M."/>
            <person name="Sobral B.W."/>
            <person name="Terry A."/>
            <person name="Torto-Alalibo T.A."/>
            <person name="Win J."/>
            <person name="Xu Z."/>
            <person name="Zhang H."/>
            <person name="Grigoriev I.V."/>
            <person name="Rokhsar D.S."/>
            <person name="Boore J.L."/>
        </authorList>
    </citation>
    <scope>NUCLEOTIDE SEQUENCE [LARGE SCALE GENOMIC DNA]</scope>
    <source>
        <strain evidence="2 4">P6497</strain>
    </source>
</reference>
<feature type="compositionally biased region" description="Basic residues" evidence="1">
    <location>
        <begin position="709"/>
        <end position="719"/>
    </location>
</feature>
<evidence type="ECO:0000313" key="3">
    <source>
        <dbReference type="EMBL" id="EGZ25999.1"/>
    </source>
</evidence>
<reference evidence="2" key="2">
    <citation type="submission" date="2011-09" db="EMBL/GenBank/DDBJ databases">
        <authorList>
            <consortium name="US DOE Joint Genome Institute (JGI-PGF)"/>
            <person name="Aerts A."/>
            <person name="Grimwood J."/>
            <person name="Schmutz J."/>
            <person name="Lucas S."/>
            <person name="Hammon N."/>
            <person name="Glavina del Rio T."/>
            <person name="Dalin E."/>
            <person name="Tice H."/>
            <person name="Pitluck S."/>
            <person name="Dehal P."/>
            <person name="Chapman J."/>
            <person name="Putman N.H."/>
            <person name="Salamov A.A."/>
            <person name="Terry A."/>
            <person name="Rokhsar D.S."/>
            <person name="Boore J.L."/>
            <person name="Tripathy S."/>
            <person name="Tyler B.M."/>
            <person name="Grigoriev I.V."/>
        </authorList>
    </citation>
    <scope>NUCLEOTIDE SEQUENCE</scope>
    <source>
        <strain evidence="2">P6497</strain>
    </source>
</reference>
<dbReference type="InParanoid" id="G4YUR8"/>
<dbReference type="EMBL" id="JH159152">
    <property type="protein sequence ID" value="EGZ25999.1"/>
    <property type="molecule type" value="Genomic_DNA"/>
</dbReference>
<dbReference type="KEGG" id="psoj:PHYSODRAFT_297424"/>
<dbReference type="Proteomes" id="UP000002640">
    <property type="component" value="Unassembled WGS sequence"/>
</dbReference>
<evidence type="ECO:0000313" key="2">
    <source>
        <dbReference type="EMBL" id="EGZ25993.1"/>
    </source>
</evidence>
<protein>
    <submittedName>
        <fullName evidence="2">Uncharacterized protein</fullName>
    </submittedName>
</protein>
<accession>G4YUR8</accession>
<name>G4YUR8_PHYSP</name>
<gene>
    <name evidence="2" type="ORF">PHYSODRAFT_297423</name>
    <name evidence="3" type="ORF">PHYSODRAFT_297424</name>
</gene>
<dbReference type="GeneID" id="20641488"/>
<keyword evidence="4" id="KW-1185">Reference proteome</keyword>
<dbReference type="EMBL" id="JH159152">
    <property type="protein sequence ID" value="EGZ25993.1"/>
    <property type="molecule type" value="Genomic_DNA"/>
</dbReference>